<dbReference type="EMBL" id="MH790660">
    <property type="protein sequence ID" value="QBH85120.1"/>
    <property type="molecule type" value="Genomic_DNA"/>
</dbReference>
<dbReference type="EMBL" id="MH790635">
    <property type="protein sequence ID" value="QBH82907.1"/>
    <property type="molecule type" value="Genomic_DNA"/>
</dbReference>
<protein>
    <submittedName>
        <fullName evidence="2">Uncharacterized protein</fullName>
    </submittedName>
</protein>
<evidence type="ECO:0000313" key="2">
    <source>
        <dbReference type="EMBL" id="QBH85120.1"/>
    </source>
</evidence>
<reference evidence="2" key="1">
    <citation type="submission" date="2018-08" db="EMBL/GenBank/DDBJ databases">
        <title>HSV2 whole genome sequences from clinical isolates.</title>
        <authorList>
            <person name="Roychoudhury P."/>
            <person name="Greninger A.L."/>
            <person name="Jerome K.R."/>
            <person name="Johnston C."/>
            <person name="Wald A."/>
            <person name="Xie H."/>
        </authorList>
    </citation>
    <scope>NUCLEOTIDE SEQUENCE</scope>
    <source>
        <strain evidence="2">2008-483</strain>
        <strain evidence="1">2010-8179</strain>
    </source>
</reference>
<name>A0A481TV11_HHV2</name>
<organism evidence="2">
    <name type="scientific">Human herpesvirus 2</name>
    <name type="common">HHV-2</name>
    <name type="synonym">Human herpes simplex virus 2</name>
    <dbReference type="NCBI Taxonomy" id="10310"/>
    <lineage>
        <taxon>Viruses</taxon>
        <taxon>Duplodnaviria</taxon>
        <taxon>Heunggongvirae</taxon>
        <taxon>Peploviricota</taxon>
        <taxon>Herviviricetes</taxon>
        <taxon>Herpesvirales</taxon>
        <taxon>Orthoherpesviridae</taxon>
        <taxon>Alphaherpesvirinae</taxon>
        <taxon>Simplexvirus</taxon>
        <taxon>Simplexvirus humanalpha2</taxon>
    </lineage>
</organism>
<organismHost>
    <name type="scientific">Homo sapiens</name>
    <name type="common">Human</name>
    <dbReference type="NCBI Taxonomy" id="9606"/>
</organismHost>
<evidence type="ECO:0000313" key="1">
    <source>
        <dbReference type="EMBL" id="QBH82907.1"/>
    </source>
</evidence>
<sequence length="133" mass="15083">MSRWLIPHLVFRNTTARARSVKQWWRAVATEGVVARRDASWPMYLPRSMSYAGNTIWRCCSENPSGVIKPRMSWVRPPRRAHSPTSRVATSSTANHSFSRMVFTASLCSRINCTSPYPPEPPKLRAPGISRVV</sequence>
<accession>A0A481TV11</accession>
<proteinExistence type="predicted"/>